<gene>
    <name evidence="2" type="ORF">APAL1065_LOCUS10168</name>
</gene>
<organism evidence="2">
    <name type="scientific">Entomoneis paludosa</name>
    <dbReference type="NCBI Taxonomy" id="265537"/>
    <lineage>
        <taxon>Eukaryota</taxon>
        <taxon>Sar</taxon>
        <taxon>Stramenopiles</taxon>
        <taxon>Ochrophyta</taxon>
        <taxon>Bacillariophyta</taxon>
        <taxon>Bacillariophyceae</taxon>
        <taxon>Bacillariophycidae</taxon>
        <taxon>Entomoneidaceae</taxon>
        <taxon>Entomoneis</taxon>
    </lineage>
</organism>
<sequence length="178" mass="19968">MSPSTRQRWSLRKLSSSSTTNTSPHPKITIQSVSASSHDNEPSRQTLFRKALQRMGMKHVAEQQEHHVASTARRPTAQPKSHHQQDNSLVANDQATQEETMSTMYDDGENTTISSKSMLEGLSLVESILEYEDDGFLARQQRPSRQGDDNIYSTSFWIRSFTACASEELSMTCNGGEK</sequence>
<dbReference type="AlphaFoldDB" id="A0A7S3DNT1"/>
<dbReference type="EMBL" id="HBHT01015258">
    <property type="protein sequence ID" value="CAD9961642.1"/>
    <property type="molecule type" value="Transcribed_RNA"/>
</dbReference>
<evidence type="ECO:0000256" key="1">
    <source>
        <dbReference type="SAM" id="MobiDB-lite"/>
    </source>
</evidence>
<feature type="compositionally biased region" description="Basic and acidic residues" evidence="1">
    <location>
        <begin position="59"/>
        <end position="68"/>
    </location>
</feature>
<accession>A0A7S3DNT1</accession>
<reference evidence="2" key="1">
    <citation type="submission" date="2021-01" db="EMBL/GenBank/DDBJ databases">
        <authorList>
            <person name="Corre E."/>
            <person name="Pelletier E."/>
            <person name="Niang G."/>
            <person name="Scheremetjew M."/>
            <person name="Finn R."/>
            <person name="Kale V."/>
            <person name="Holt S."/>
            <person name="Cochrane G."/>
            <person name="Meng A."/>
            <person name="Brown T."/>
            <person name="Cohen L."/>
        </authorList>
    </citation>
    <scope>NUCLEOTIDE SEQUENCE</scope>
    <source>
        <strain evidence="2">CCMP125</strain>
    </source>
</reference>
<evidence type="ECO:0000313" key="2">
    <source>
        <dbReference type="EMBL" id="CAD9961642.1"/>
    </source>
</evidence>
<protein>
    <submittedName>
        <fullName evidence="2">Uncharacterized protein</fullName>
    </submittedName>
</protein>
<proteinExistence type="predicted"/>
<name>A0A7S3DNT1_9STRA</name>
<feature type="region of interest" description="Disordered" evidence="1">
    <location>
        <begin position="1"/>
        <end position="93"/>
    </location>
</feature>